<dbReference type="Proteomes" id="UP000198211">
    <property type="component" value="Unassembled WGS sequence"/>
</dbReference>
<comment type="caution">
    <text evidence="2">The sequence shown here is derived from an EMBL/GenBank/DDBJ whole genome shotgun (WGS) entry which is preliminary data.</text>
</comment>
<feature type="compositionally biased region" description="Low complexity" evidence="1">
    <location>
        <begin position="235"/>
        <end position="249"/>
    </location>
</feature>
<name>A0A225V903_9STRA</name>
<evidence type="ECO:0000313" key="2">
    <source>
        <dbReference type="EMBL" id="OWZ01449.1"/>
    </source>
</evidence>
<dbReference type="AlphaFoldDB" id="A0A225V903"/>
<dbReference type="EMBL" id="NBNE01006837">
    <property type="protein sequence ID" value="OWZ01449.1"/>
    <property type="molecule type" value="Genomic_DNA"/>
</dbReference>
<feature type="compositionally biased region" description="Acidic residues" evidence="1">
    <location>
        <begin position="334"/>
        <end position="343"/>
    </location>
</feature>
<dbReference type="Gene3D" id="1.25.40.430">
    <property type="match status" value="1"/>
</dbReference>
<feature type="compositionally biased region" description="Low complexity" evidence="1">
    <location>
        <begin position="351"/>
        <end position="362"/>
    </location>
</feature>
<feature type="region of interest" description="Disordered" evidence="1">
    <location>
        <begin position="329"/>
        <end position="363"/>
    </location>
</feature>
<gene>
    <name evidence="2" type="ORF">PHMEG_00027156</name>
</gene>
<keyword evidence="3" id="KW-1185">Reference proteome</keyword>
<sequence>MLHFGENARAIFMLEKPSERRLRLVIALKNAPRSVAKWLELLRCPLTGNPGNYNKLRLVRRALTCVDSTEARQTAGYTEMCIMMAKLNDTEAGVRMHFHEMKKRRVGEKQPLRYEEEAAFEYAAGNKETAEEILEQGVDNDVFTPKQKDEMMKKVIAGRAGWVAAFSGSPQEQKVLAFRTRMQALRRTQDDVYKTQSVDTTPRGLNNRVTTPLHRSSHPADTTPISQSRGRDDSASSSTTTPNSATPVSHPRNGVGFSTVSKVRHANKSPLLTTPSVPTRSSHKSQSTSRKPPLRFQLGTENVIALLTFPRLLCYRILASTGAPLRVLASNDQQSDDDDDDDAMMGSQASPTIPNKTETPTKPTKEVCDMCWSLISEL</sequence>
<reference evidence="3" key="1">
    <citation type="submission" date="2017-03" db="EMBL/GenBank/DDBJ databases">
        <title>Phytopthora megakarya and P. palmivora, two closely related causual agents of cacao black pod achieved similar genome size and gene model numbers by different mechanisms.</title>
        <authorList>
            <person name="Ali S."/>
            <person name="Shao J."/>
            <person name="Larry D.J."/>
            <person name="Kronmiller B."/>
            <person name="Shen D."/>
            <person name="Strem M.D."/>
            <person name="Melnick R.L."/>
            <person name="Guiltinan M.J."/>
            <person name="Tyler B.M."/>
            <person name="Meinhardt L.W."/>
            <person name="Bailey B.A."/>
        </authorList>
    </citation>
    <scope>NUCLEOTIDE SEQUENCE [LARGE SCALE GENOMIC DNA]</scope>
    <source>
        <strain evidence="3">zdho120</strain>
    </source>
</reference>
<feature type="compositionally biased region" description="Polar residues" evidence="1">
    <location>
        <begin position="194"/>
        <end position="225"/>
    </location>
</feature>
<keyword evidence="2" id="KW-0808">Transferase</keyword>
<dbReference type="OrthoDB" id="20524at2759"/>
<feature type="region of interest" description="Disordered" evidence="1">
    <location>
        <begin position="189"/>
        <end position="294"/>
    </location>
</feature>
<protein>
    <submittedName>
        <fullName evidence="2">TTK protein kinase</fullName>
    </submittedName>
</protein>
<evidence type="ECO:0000256" key="1">
    <source>
        <dbReference type="SAM" id="MobiDB-lite"/>
    </source>
</evidence>
<proteinExistence type="predicted"/>
<organism evidence="2 3">
    <name type="scientific">Phytophthora megakarya</name>
    <dbReference type="NCBI Taxonomy" id="4795"/>
    <lineage>
        <taxon>Eukaryota</taxon>
        <taxon>Sar</taxon>
        <taxon>Stramenopiles</taxon>
        <taxon>Oomycota</taxon>
        <taxon>Peronosporomycetes</taxon>
        <taxon>Peronosporales</taxon>
        <taxon>Peronosporaceae</taxon>
        <taxon>Phytophthora</taxon>
    </lineage>
</organism>
<keyword evidence="2" id="KW-0418">Kinase</keyword>
<dbReference type="GO" id="GO:0016301">
    <property type="term" value="F:kinase activity"/>
    <property type="evidence" value="ECO:0007669"/>
    <property type="project" value="UniProtKB-KW"/>
</dbReference>
<accession>A0A225V903</accession>
<feature type="compositionally biased region" description="Polar residues" evidence="1">
    <location>
        <begin position="270"/>
        <end position="290"/>
    </location>
</feature>
<evidence type="ECO:0000313" key="3">
    <source>
        <dbReference type="Proteomes" id="UP000198211"/>
    </source>
</evidence>